<dbReference type="Proteomes" id="UP001157502">
    <property type="component" value="Chromosome 5"/>
</dbReference>
<name>A0ACC2H721_DALPE</name>
<dbReference type="EMBL" id="CM055732">
    <property type="protein sequence ID" value="KAJ8011333.1"/>
    <property type="molecule type" value="Genomic_DNA"/>
</dbReference>
<organism evidence="1 2">
    <name type="scientific">Dallia pectoralis</name>
    <name type="common">Alaska blackfish</name>
    <dbReference type="NCBI Taxonomy" id="75939"/>
    <lineage>
        <taxon>Eukaryota</taxon>
        <taxon>Metazoa</taxon>
        <taxon>Chordata</taxon>
        <taxon>Craniata</taxon>
        <taxon>Vertebrata</taxon>
        <taxon>Euteleostomi</taxon>
        <taxon>Actinopterygii</taxon>
        <taxon>Neopterygii</taxon>
        <taxon>Teleostei</taxon>
        <taxon>Protacanthopterygii</taxon>
        <taxon>Esociformes</taxon>
        <taxon>Umbridae</taxon>
        <taxon>Dallia</taxon>
    </lineage>
</organism>
<accession>A0ACC2H721</accession>
<evidence type="ECO:0000313" key="2">
    <source>
        <dbReference type="Proteomes" id="UP001157502"/>
    </source>
</evidence>
<reference evidence="1" key="1">
    <citation type="submission" date="2021-05" db="EMBL/GenBank/DDBJ databases">
        <authorList>
            <person name="Pan Q."/>
            <person name="Jouanno E."/>
            <person name="Zahm M."/>
            <person name="Klopp C."/>
            <person name="Cabau C."/>
            <person name="Louis A."/>
            <person name="Berthelot C."/>
            <person name="Parey E."/>
            <person name="Roest Crollius H."/>
            <person name="Montfort J."/>
            <person name="Robinson-Rechavi M."/>
            <person name="Bouchez O."/>
            <person name="Lampietro C."/>
            <person name="Lopez Roques C."/>
            <person name="Donnadieu C."/>
            <person name="Postlethwait J."/>
            <person name="Bobe J."/>
            <person name="Dillon D."/>
            <person name="Chandos A."/>
            <person name="von Hippel F."/>
            <person name="Guiguen Y."/>
        </authorList>
    </citation>
    <scope>NUCLEOTIDE SEQUENCE</scope>
    <source>
        <strain evidence="1">YG-Jan2019</strain>
    </source>
</reference>
<gene>
    <name evidence="1" type="ORF">DPEC_G00057050</name>
</gene>
<comment type="caution">
    <text evidence="1">The sequence shown here is derived from an EMBL/GenBank/DDBJ whole genome shotgun (WGS) entry which is preliminary data.</text>
</comment>
<evidence type="ECO:0000313" key="1">
    <source>
        <dbReference type="EMBL" id="KAJ8011333.1"/>
    </source>
</evidence>
<sequence length="1116" mass="123175">MPVQAPQWTEFLLCPICTQTFEETVRRPISLGCGHTVCKMCLNKLHRKACPFDQTPLTTDIEQLPVNTALLQLVGGQVPKVQPVALITSPDDLVHYEEARQCVEELALYLKPLSNTRGVGLSSTAQSMLSRPMQRKLVTLVHCQLVEEEGRVRAMRAARSLGERTVTELILQHQNPQQLSSNLWAAVRARGCQFLGPAMQEEALKLVLLALEDGSALSRKVLVLFVVQRLEPRFPQASKTSIGHVVQLLYRASCFKVTKRDEDSSLMQLKEEFRTYEALRREHDSQIVQIAMEGGLRIAPDQWSSLLYGDQSHKSHMQSIIDKLQTPASFAQSVQELTIALQRTGDPANLNRLRPHLELLANIDPSPDAPPPTWEQLEKGLVAVKTVVHGLVDFIQNHSKKGADPQQPPQHSKYKTYMCRDMKQKGGCPRGASCTFAHSQEELEKYRKMNKRLAARLPGSAGLLSDDSLPLDLGLTRKSSPLPNGLPGSSMPQLIARGTDGMTYDLLRKPKMDGGGHSAPGSPPDSLDSVPKQGYTQPPHAMCHPRGLSDHMPKQMPVGGVHRGPQAYPQQQLSDMYYSDPRPPPPGSSQYDTPQYPQGYSYQQPQQYVPQRYVRNTPPSGEPSGPAYPDPYPGYGPPERSYPSPHGGPPFSYPPPPHYDTRSRHGSYPGPPPPPQPYPSQRDDMVPTPTYHQEQTARERYPQDGYYPPGAQPQPMRSYVREQYGRPPQPSLDYLHRRRKELMAQLEERKVISPPPFAASPTLPHTFPSDYPPEYGEESSQAFEKSREMGYASQYSPWSCDTIGSYIGSKDAKPKDVMAPGAMEMMNVEGKPLRGDPSMEAQVRRGAEVKDDDPIIPFGPQPTVSRFGAISRTSKTGYQTTGPVQAMVSSQGPKHMSGEYSYGNHGGWGGASYPAHQTGSASQGHFNERLHMPAQDREQLKIELQQVNQQINQQTQIHSIEAASNSLLLQREASALAAQPGQSQQQQPGGKWPGPVGGSASPASVTSEQLSMELHQVEREIGMRTREMAMENQVSHEVQYKMKTTENGRQDHKAQLEEISLALGEVSNGSSSLGQDGLVASGMMSLASKTSSLSLCSEPGSTDSELQKNGVIHSCS</sequence>
<protein>
    <submittedName>
        <fullName evidence="1">Uncharacterized protein</fullName>
    </submittedName>
</protein>
<proteinExistence type="predicted"/>
<keyword evidence="2" id="KW-1185">Reference proteome</keyword>